<dbReference type="KEGG" id="tra:Trad_0601"/>
<evidence type="ECO:0000259" key="1">
    <source>
        <dbReference type="Pfam" id="PF01882"/>
    </source>
</evidence>
<accession>D7CSX0</accession>
<dbReference type="PANTHER" id="PTHR33608">
    <property type="entry name" value="BLL2464 PROTEIN"/>
    <property type="match status" value="1"/>
</dbReference>
<name>D7CSX0_TRURR</name>
<keyword evidence="3" id="KW-1185">Reference proteome</keyword>
<sequence length="289" mass="31564">MISERTRALLPRYTLASRATGTLVGERLAHEAGQSLEFFDVRPYGPGDEPRYVDWNAYRRTGRLYTRLYQAERTAAVHILLDTSASMALGGKLEAARRLAQLLIYAAQGARTQVHLFSGVQSPPAHTGVQRQALARWVDAAAPEKPGVAPDVAITDFVRRAPRAPGAGLAVVISDLFSETPLRSSFAALRARGFDASFLHLVARADLEPEPGLLELLDAEGEARLEVGPDEVRLYREAVRGFVARTREAILGAGFRYLLLTEEPAPEDAGARERALFAALVRAGVLVRR</sequence>
<evidence type="ECO:0000313" key="3">
    <source>
        <dbReference type="Proteomes" id="UP000000379"/>
    </source>
</evidence>
<dbReference type="eggNOG" id="COG1721">
    <property type="taxonomic scope" value="Bacteria"/>
</dbReference>
<dbReference type="SUPFAM" id="SSF53300">
    <property type="entry name" value="vWA-like"/>
    <property type="match status" value="1"/>
</dbReference>
<feature type="domain" description="DUF58" evidence="1">
    <location>
        <begin position="40"/>
        <end position="238"/>
    </location>
</feature>
<gene>
    <name evidence="2" type="ordered locus">Trad_0601</name>
</gene>
<dbReference type="Proteomes" id="UP000000379">
    <property type="component" value="Chromosome"/>
</dbReference>
<dbReference type="InterPro" id="IPR036465">
    <property type="entry name" value="vWFA_dom_sf"/>
</dbReference>
<reference evidence="2 3" key="2">
    <citation type="journal article" date="2011" name="Stand. Genomic Sci.">
        <title>Complete genome sequence of Truepera radiovictrix type strain (RQ-24).</title>
        <authorList>
            <person name="Ivanova N."/>
            <person name="Rohde C."/>
            <person name="Munk C."/>
            <person name="Nolan M."/>
            <person name="Lucas S."/>
            <person name="Del Rio T.G."/>
            <person name="Tice H."/>
            <person name="Deshpande S."/>
            <person name="Cheng J.F."/>
            <person name="Tapia R."/>
            <person name="Han C."/>
            <person name="Goodwin L."/>
            <person name="Pitluck S."/>
            <person name="Liolios K."/>
            <person name="Mavromatis K."/>
            <person name="Mikhailova N."/>
            <person name="Pati A."/>
            <person name="Chen A."/>
            <person name="Palaniappan K."/>
            <person name="Land M."/>
            <person name="Hauser L."/>
            <person name="Chang Y.J."/>
            <person name="Jeffries C.D."/>
            <person name="Brambilla E."/>
            <person name="Rohde M."/>
            <person name="Goker M."/>
            <person name="Tindall B.J."/>
            <person name="Woyke T."/>
            <person name="Bristow J."/>
            <person name="Eisen J.A."/>
            <person name="Markowitz V."/>
            <person name="Hugenholtz P."/>
            <person name="Kyrpides N.C."/>
            <person name="Klenk H.P."/>
            <person name="Lapidus A."/>
        </authorList>
    </citation>
    <scope>NUCLEOTIDE SEQUENCE [LARGE SCALE GENOMIC DNA]</scope>
    <source>
        <strain evidence="3">DSM 17093 / CIP 108686 / LMG 22925 / RQ-24</strain>
    </source>
</reference>
<dbReference type="PANTHER" id="PTHR33608:SF7">
    <property type="entry name" value="DUF58 DOMAIN-CONTAINING PROTEIN"/>
    <property type="match status" value="1"/>
</dbReference>
<proteinExistence type="predicted"/>
<reference evidence="3" key="1">
    <citation type="submission" date="2010-05" db="EMBL/GenBank/DDBJ databases">
        <title>The complete genome of Truepera radiovictris DSM 17093.</title>
        <authorList>
            <consortium name="US DOE Joint Genome Institute (JGI-PGF)"/>
            <person name="Lucas S."/>
            <person name="Copeland A."/>
            <person name="Lapidus A."/>
            <person name="Glavina del Rio T."/>
            <person name="Dalin E."/>
            <person name="Tice H."/>
            <person name="Bruce D."/>
            <person name="Goodwin L."/>
            <person name="Pitluck S."/>
            <person name="Kyrpides N."/>
            <person name="Mavromatis K."/>
            <person name="Ovchinnikova G."/>
            <person name="Munk A.C."/>
            <person name="Detter J.C."/>
            <person name="Han C."/>
            <person name="Tapia R."/>
            <person name="Land M."/>
            <person name="Hauser L."/>
            <person name="Markowitz V."/>
            <person name="Cheng J.-F."/>
            <person name="Hugenholtz P."/>
            <person name="Woyke T."/>
            <person name="Wu D."/>
            <person name="Tindall B."/>
            <person name="Pomrenke H.G."/>
            <person name="Brambilla E."/>
            <person name="Klenk H.-P."/>
            <person name="Eisen J.A."/>
        </authorList>
    </citation>
    <scope>NUCLEOTIDE SEQUENCE [LARGE SCALE GENOMIC DNA]</scope>
    <source>
        <strain evidence="3">DSM 17093 / CIP 108686 / LMG 22925 / RQ-24</strain>
    </source>
</reference>
<dbReference type="HOGENOM" id="CLU_054927_3_1_0"/>
<dbReference type="Gene3D" id="3.40.50.410">
    <property type="entry name" value="von Willebrand factor, type A domain"/>
    <property type="match status" value="1"/>
</dbReference>
<protein>
    <recommendedName>
        <fullName evidence="1">DUF58 domain-containing protein</fullName>
    </recommendedName>
</protein>
<evidence type="ECO:0000313" key="2">
    <source>
        <dbReference type="EMBL" id="ADI13737.1"/>
    </source>
</evidence>
<dbReference type="EMBL" id="CP002049">
    <property type="protein sequence ID" value="ADI13737.1"/>
    <property type="molecule type" value="Genomic_DNA"/>
</dbReference>
<dbReference type="STRING" id="649638.Trad_0601"/>
<dbReference type="OrthoDB" id="9780819at2"/>
<dbReference type="AlphaFoldDB" id="D7CSX0"/>
<dbReference type="InterPro" id="IPR002881">
    <property type="entry name" value="DUF58"/>
</dbReference>
<organism evidence="2 3">
    <name type="scientific">Truepera radiovictrix (strain DSM 17093 / CIP 108686 / LMG 22925 / RQ-24)</name>
    <dbReference type="NCBI Taxonomy" id="649638"/>
    <lineage>
        <taxon>Bacteria</taxon>
        <taxon>Thermotogati</taxon>
        <taxon>Deinococcota</taxon>
        <taxon>Deinococci</taxon>
        <taxon>Trueperales</taxon>
        <taxon>Trueperaceae</taxon>
        <taxon>Truepera</taxon>
    </lineage>
</organism>
<dbReference type="Pfam" id="PF01882">
    <property type="entry name" value="DUF58"/>
    <property type="match status" value="1"/>
</dbReference>